<evidence type="ECO:0000256" key="1">
    <source>
        <dbReference type="SAM" id="Phobius"/>
    </source>
</evidence>
<keyword evidence="1" id="KW-1133">Transmembrane helix</keyword>
<dbReference type="Proteomes" id="UP000600918">
    <property type="component" value="Unassembled WGS sequence"/>
</dbReference>
<evidence type="ECO:0000313" key="3">
    <source>
        <dbReference type="Proteomes" id="UP000600918"/>
    </source>
</evidence>
<sequence>MFQLLDLLQNFCWVADFFAISVVPTRNASLWSFEVLHSPPQDFLAHAYVLNSIEVFHFGRYANVFLFIMLNSLLTIYYICSCSFFKVECRLKQDREIFEYSINIFGDSKSDIADEKSSIVYIEGTSSLQVLLSRIPVIFLITKSLVITNLEPQSICLALKSSAIMYFPCCGYQCIHELCLCRSSSISLVSVYLVIGFICFMCLLQQTYRYRRLREMSSEYLPKKAYSGCAVELMGLFVFPGFGH</sequence>
<accession>A0A834K5F7</accession>
<feature type="transmembrane region" description="Helical" evidence="1">
    <location>
        <begin position="61"/>
        <end position="79"/>
    </location>
</feature>
<keyword evidence="1" id="KW-0472">Membrane</keyword>
<organism evidence="2 3">
    <name type="scientific">Vespula pensylvanica</name>
    <name type="common">Western yellow jacket</name>
    <name type="synonym">Wasp</name>
    <dbReference type="NCBI Taxonomy" id="30213"/>
    <lineage>
        <taxon>Eukaryota</taxon>
        <taxon>Metazoa</taxon>
        <taxon>Ecdysozoa</taxon>
        <taxon>Arthropoda</taxon>
        <taxon>Hexapoda</taxon>
        <taxon>Insecta</taxon>
        <taxon>Pterygota</taxon>
        <taxon>Neoptera</taxon>
        <taxon>Endopterygota</taxon>
        <taxon>Hymenoptera</taxon>
        <taxon>Apocrita</taxon>
        <taxon>Aculeata</taxon>
        <taxon>Vespoidea</taxon>
        <taxon>Vespidae</taxon>
        <taxon>Vespinae</taxon>
        <taxon>Vespula</taxon>
    </lineage>
</organism>
<proteinExistence type="predicted"/>
<protein>
    <submittedName>
        <fullName evidence="2">Uncharacterized protein</fullName>
    </submittedName>
</protein>
<comment type="caution">
    <text evidence="2">The sequence shown here is derived from an EMBL/GenBank/DDBJ whole genome shotgun (WGS) entry which is preliminary data.</text>
</comment>
<dbReference type="AlphaFoldDB" id="A0A834K5F7"/>
<name>A0A834K5F7_VESPE</name>
<gene>
    <name evidence="2" type="ORF">H0235_015977</name>
</gene>
<evidence type="ECO:0000313" key="2">
    <source>
        <dbReference type="EMBL" id="KAF7400240.1"/>
    </source>
</evidence>
<reference evidence="2" key="1">
    <citation type="journal article" date="2020" name="G3 (Bethesda)">
        <title>High-Quality Assemblies for Three Invasive Social Wasps from the &lt;i&gt;Vespula&lt;/i&gt; Genus.</title>
        <authorList>
            <person name="Harrop T.W.R."/>
            <person name="Guhlin J."/>
            <person name="McLaughlin G.M."/>
            <person name="Permina E."/>
            <person name="Stockwell P."/>
            <person name="Gilligan J."/>
            <person name="Le Lec M.F."/>
            <person name="Gruber M.A.M."/>
            <person name="Quinn O."/>
            <person name="Lovegrove M."/>
            <person name="Duncan E.J."/>
            <person name="Remnant E.J."/>
            <person name="Van Eeckhoven J."/>
            <person name="Graham B."/>
            <person name="Knapp R.A."/>
            <person name="Langford K.W."/>
            <person name="Kronenberg Z."/>
            <person name="Press M.O."/>
            <person name="Eacker S.M."/>
            <person name="Wilson-Rankin E.E."/>
            <person name="Purcell J."/>
            <person name="Lester P.J."/>
            <person name="Dearden P.K."/>
        </authorList>
    </citation>
    <scope>NUCLEOTIDE SEQUENCE</scope>
    <source>
        <strain evidence="2">Volc-1</strain>
    </source>
</reference>
<feature type="transmembrane region" description="Helical" evidence="1">
    <location>
        <begin position="186"/>
        <end position="204"/>
    </location>
</feature>
<dbReference type="EMBL" id="JACSDY010000018">
    <property type="protein sequence ID" value="KAF7400240.1"/>
    <property type="molecule type" value="Genomic_DNA"/>
</dbReference>
<keyword evidence="3" id="KW-1185">Reference proteome</keyword>
<keyword evidence="1" id="KW-0812">Transmembrane</keyword>